<dbReference type="RefSeq" id="WP_115481851.1">
    <property type="nucleotide sequence ID" value="NZ_QRCT01000023.1"/>
</dbReference>
<evidence type="ECO:0000256" key="2">
    <source>
        <dbReference type="SAM" id="MobiDB-lite"/>
    </source>
</evidence>
<dbReference type="Proteomes" id="UP000255036">
    <property type="component" value="Unassembled WGS sequence"/>
</dbReference>
<keyword evidence="3" id="KW-0472">Membrane</keyword>
<sequence>MKKNKKKTDEKEQYRLRSNSSAKIKIIFSSIALILTMFYELFYIINYNQHYEPIIIISFIIVILMYILVSTILNEKEIIEREHIKQYEDLFKSEKASFLLIRRNFEKFNEKLDQIDKRVGLPNTEFLEIQKRLTKIILAKNIENTKTLQNEIQNSMKDISSKLDSFITNDKDYETVINNVKDSIVTKIELLLNENNKDFASQLSLFNKDFSIKQQQMISQTDTLMEQEKEIIGYIDGLGQALGELNLTVPSKSTVESKHNLYNDDELKESLVSKDNNFDLGEELLIEEPKEIETEEIEIHNLEESKKNDNEEIKIHNLEEPKENDNEEIKVNEIEETTKDVNADPNKMLNADEIAAMFASVNIDKESEEDSKESSIEEQKEEEIKETPIIEVSGDPNKQLSADEIAALFASVGR</sequence>
<evidence type="ECO:0000256" key="3">
    <source>
        <dbReference type="SAM" id="Phobius"/>
    </source>
</evidence>
<keyword evidence="1" id="KW-0175">Coiled coil</keyword>
<feature type="coiled-coil region" evidence="1">
    <location>
        <begin position="292"/>
        <end position="319"/>
    </location>
</feature>
<name>A0A371AVK0_9FIRM</name>
<keyword evidence="3" id="KW-1133">Transmembrane helix</keyword>
<proteinExistence type="predicted"/>
<organism evidence="4 5">
    <name type="scientific">Anaerosacchariphilus polymeriproducens</name>
    <dbReference type="NCBI Taxonomy" id="1812858"/>
    <lineage>
        <taxon>Bacteria</taxon>
        <taxon>Bacillati</taxon>
        <taxon>Bacillota</taxon>
        <taxon>Clostridia</taxon>
        <taxon>Lachnospirales</taxon>
        <taxon>Lachnospiraceae</taxon>
        <taxon>Anaerosacchariphilus</taxon>
    </lineage>
</organism>
<feature type="transmembrane region" description="Helical" evidence="3">
    <location>
        <begin position="21"/>
        <end position="42"/>
    </location>
</feature>
<evidence type="ECO:0000313" key="4">
    <source>
        <dbReference type="EMBL" id="RDU23562.1"/>
    </source>
</evidence>
<evidence type="ECO:0000313" key="5">
    <source>
        <dbReference type="Proteomes" id="UP000255036"/>
    </source>
</evidence>
<comment type="caution">
    <text evidence="4">The sequence shown here is derived from an EMBL/GenBank/DDBJ whole genome shotgun (WGS) entry which is preliminary data.</text>
</comment>
<dbReference type="EMBL" id="QRCT01000023">
    <property type="protein sequence ID" value="RDU23562.1"/>
    <property type="molecule type" value="Genomic_DNA"/>
</dbReference>
<gene>
    <name evidence="4" type="ORF">DWV06_08985</name>
</gene>
<protein>
    <submittedName>
        <fullName evidence="4">Uncharacterized protein</fullName>
    </submittedName>
</protein>
<keyword evidence="5" id="KW-1185">Reference proteome</keyword>
<dbReference type="OrthoDB" id="2060787at2"/>
<accession>A0A371AVK0</accession>
<keyword evidence="3" id="KW-0812">Transmembrane</keyword>
<feature type="region of interest" description="Disordered" evidence="2">
    <location>
        <begin position="363"/>
        <end position="397"/>
    </location>
</feature>
<feature type="transmembrane region" description="Helical" evidence="3">
    <location>
        <begin position="54"/>
        <end position="73"/>
    </location>
</feature>
<evidence type="ECO:0000256" key="1">
    <source>
        <dbReference type="SAM" id="Coils"/>
    </source>
</evidence>
<feature type="compositionally biased region" description="Basic and acidic residues" evidence="2">
    <location>
        <begin position="372"/>
        <end position="388"/>
    </location>
</feature>
<dbReference type="AlphaFoldDB" id="A0A371AVK0"/>
<reference evidence="4 5" key="1">
    <citation type="submission" date="2018-07" db="EMBL/GenBank/DDBJ databases">
        <title>Anaerosacharophilus polymeroproducens gen. nov. sp. nov., an anaerobic bacterium isolated from salt field.</title>
        <authorList>
            <person name="Kim W."/>
            <person name="Yang S.-H."/>
            <person name="Oh J."/>
            <person name="Lee J.-H."/>
            <person name="Kwon K.K."/>
        </authorList>
    </citation>
    <scope>NUCLEOTIDE SEQUENCE [LARGE SCALE GENOMIC DNA]</scope>
    <source>
        <strain evidence="4 5">MCWD5</strain>
    </source>
</reference>